<dbReference type="EMBL" id="JACJVR010000068">
    <property type="protein sequence ID" value="MBB6693208.1"/>
    <property type="molecule type" value="Genomic_DNA"/>
</dbReference>
<dbReference type="Proteomes" id="UP000553776">
    <property type="component" value="Unassembled WGS sequence"/>
</dbReference>
<keyword evidence="3" id="KW-1185">Reference proteome</keyword>
<evidence type="ECO:0000313" key="3">
    <source>
        <dbReference type="Proteomes" id="UP000553776"/>
    </source>
</evidence>
<accession>A0A841U202</accession>
<evidence type="ECO:0000313" key="2">
    <source>
        <dbReference type="EMBL" id="MBB6693208.1"/>
    </source>
</evidence>
<dbReference type="PANTHER" id="PTHR12277:SF79">
    <property type="entry name" value="XAA-PRO DIPEPTIDYL-PEPTIDASE-RELATED"/>
    <property type="match status" value="1"/>
</dbReference>
<comment type="caution">
    <text evidence="2">The sequence shown here is derived from an EMBL/GenBank/DDBJ whole genome shotgun (WGS) entry which is preliminary data.</text>
</comment>
<keyword evidence="2" id="KW-0378">Hydrolase</keyword>
<dbReference type="PANTHER" id="PTHR12277">
    <property type="entry name" value="ALPHA/BETA HYDROLASE DOMAIN-CONTAINING PROTEIN"/>
    <property type="match status" value="1"/>
</dbReference>
<protein>
    <submittedName>
        <fullName evidence="2">Alpha/beta fold hydrolase</fullName>
    </submittedName>
</protein>
<reference evidence="2 3" key="1">
    <citation type="submission" date="2020-08" db="EMBL/GenBank/DDBJ databases">
        <title>Cohnella phylogeny.</title>
        <authorList>
            <person name="Dunlap C."/>
        </authorList>
    </citation>
    <scope>NUCLEOTIDE SEQUENCE [LARGE SCALE GENOMIC DNA]</scope>
    <source>
        <strain evidence="2 3">DSM 25239</strain>
    </source>
</reference>
<dbReference type="Gene3D" id="3.40.50.1820">
    <property type="entry name" value="alpha/beta hydrolase"/>
    <property type="match status" value="1"/>
</dbReference>
<dbReference type="SUPFAM" id="SSF53474">
    <property type="entry name" value="alpha/beta-Hydrolases"/>
    <property type="match status" value="1"/>
</dbReference>
<evidence type="ECO:0000259" key="1">
    <source>
        <dbReference type="Pfam" id="PF12697"/>
    </source>
</evidence>
<name>A0A841U202_9BACL</name>
<dbReference type="InterPro" id="IPR000073">
    <property type="entry name" value="AB_hydrolase_1"/>
</dbReference>
<dbReference type="GO" id="GO:0016787">
    <property type="term" value="F:hydrolase activity"/>
    <property type="evidence" value="ECO:0007669"/>
    <property type="project" value="UniProtKB-KW"/>
</dbReference>
<dbReference type="AlphaFoldDB" id="A0A841U202"/>
<proteinExistence type="predicted"/>
<organism evidence="2 3">
    <name type="scientific">Cohnella xylanilytica</name>
    <dbReference type="NCBI Taxonomy" id="557555"/>
    <lineage>
        <taxon>Bacteria</taxon>
        <taxon>Bacillati</taxon>
        <taxon>Bacillota</taxon>
        <taxon>Bacilli</taxon>
        <taxon>Bacillales</taxon>
        <taxon>Paenibacillaceae</taxon>
        <taxon>Cohnella</taxon>
    </lineage>
</organism>
<feature type="domain" description="AB hydrolase-1" evidence="1">
    <location>
        <begin position="97"/>
        <end position="306"/>
    </location>
</feature>
<dbReference type="InterPro" id="IPR029058">
    <property type="entry name" value="AB_hydrolase_fold"/>
</dbReference>
<sequence>MEARGLAYKDVTFLSADGRSEVNGWWIPAPAPDGPAPEGTATLAAALPKTASDPAAASATVPVSDNVAAASTAAMASQPASDDSAAAASNLFSGRTVILSHGYGTNREESWVPMYDIAALLHGLDYNVLMFDYGYADSRNRAPATGGVYESGQLLGALKFAREQGSREVVVWGFSMGAGTALQAALRTDLIDGMILDSAFIPDADSIYSNIRRYASLPKRLSLELIRAIVPMFAGTRLEQIPSAEAQSTAFAFPVLVIHGSADDKAPASISENVAAAQTNPLSELWSVPDAMHEMIFRTHPEEYVRRTTGFLQAISENVEARQDASSTITA</sequence>
<gene>
    <name evidence="2" type="ORF">H7B90_17530</name>
</gene>
<dbReference type="Pfam" id="PF12697">
    <property type="entry name" value="Abhydrolase_6"/>
    <property type="match status" value="1"/>
</dbReference>